<dbReference type="Gene3D" id="2.30.110.10">
    <property type="entry name" value="Electron Transport, Fmn-binding Protein, Chain A"/>
    <property type="match status" value="1"/>
</dbReference>
<dbReference type="SUPFAM" id="SSF50475">
    <property type="entry name" value="FMN-binding split barrel"/>
    <property type="match status" value="1"/>
</dbReference>
<dbReference type="InterPro" id="IPR011576">
    <property type="entry name" value="Pyridox_Oxase_N"/>
</dbReference>
<evidence type="ECO:0000313" key="2">
    <source>
        <dbReference type="EMBL" id="PFH01498.1"/>
    </source>
</evidence>
<dbReference type="Proteomes" id="UP000223596">
    <property type="component" value="Unassembled WGS sequence"/>
</dbReference>
<comment type="caution">
    <text evidence="2">The sequence shown here is derived from an EMBL/GenBank/DDBJ whole genome shotgun (WGS) entry which is preliminary data.</text>
</comment>
<dbReference type="RefSeq" id="WP_003515440.1">
    <property type="nucleotide sequence ID" value="NZ_CP013828.1"/>
</dbReference>
<evidence type="ECO:0000313" key="3">
    <source>
        <dbReference type="Proteomes" id="UP000223596"/>
    </source>
</evidence>
<dbReference type="AlphaFoldDB" id="A0AB36TCE1"/>
<proteinExistence type="predicted"/>
<protein>
    <submittedName>
        <fullName evidence="2">Pyridoxamine 5'-phosphate oxidase</fullName>
    </submittedName>
</protein>
<sequence length="144" mass="16869">MDKNEIFNLINQNPVFFLATTDGDQPRVRGMLLYRADESGIIFHTGAMKDLYTQVTKNNKVELCFYGPNKGIQIRVRGELEIVDDNNLKDEIVQHPSRQFLKPWRDQLDARTFYKQFVVFRLKNGIAVKWTMEDNFAPKTEIQL</sequence>
<dbReference type="InterPro" id="IPR012349">
    <property type="entry name" value="Split_barrel_FMN-bd"/>
</dbReference>
<name>A0AB36TCE1_ACETH</name>
<dbReference type="GeneID" id="35804840"/>
<accession>A0AB36TCE1</accession>
<reference evidence="2 3" key="1">
    <citation type="submission" date="2017-09" db="EMBL/GenBank/DDBJ databases">
        <title>Evaluation of Pacific Biosciences Sequencing Technology to Finishing C. thermocellum Genome Sequences.</title>
        <authorList>
            <person name="Brown S."/>
        </authorList>
    </citation>
    <scope>NUCLEOTIDE SEQUENCE [LARGE SCALE GENOMIC DNA]</scope>
    <source>
        <strain evidence="2 3">AD2</strain>
    </source>
</reference>
<evidence type="ECO:0000259" key="1">
    <source>
        <dbReference type="Pfam" id="PF01243"/>
    </source>
</evidence>
<dbReference type="Pfam" id="PF01243">
    <property type="entry name" value="PNPOx_N"/>
    <property type="match status" value="1"/>
</dbReference>
<dbReference type="EMBL" id="PDBW01000001">
    <property type="protein sequence ID" value="PFH01498.1"/>
    <property type="molecule type" value="Genomic_DNA"/>
</dbReference>
<gene>
    <name evidence="2" type="ORF">M972_11230</name>
</gene>
<organism evidence="2 3">
    <name type="scientific">Acetivibrio thermocellus AD2</name>
    <dbReference type="NCBI Taxonomy" id="1138384"/>
    <lineage>
        <taxon>Bacteria</taxon>
        <taxon>Bacillati</taxon>
        <taxon>Bacillota</taxon>
        <taxon>Clostridia</taxon>
        <taxon>Eubacteriales</taxon>
        <taxon>Oscillospiraceae</taxon>
        <taxon>Acetivibrio</taxon>
    </lineage>
</organism>
<feature type="domain" description="Pyridoxamine 5'-phosphate oxidase N-terminal" evidence="1">
    <location>
        <begin position="5"/>
        <end position="101"/>
    </location>
</feature>